<feature type="DNA-binding region" description="H-T-H motif" evidence="2">
    <location>
        <begin position="32"/>
        <end position="51"/>
    </location>
</feature>
<dbReference type="InterPro" id="IPR001647">
    <property type="entry name" value="HTH_TetR"/>
</dbReference>
<evidence type="ECO:0000256" key="2">
    <source>
        <dbReference type="PROSITE-ProRule" id="PRU00335"/>
    </source>
</evidence>
<feature type="domain" description="HTH tetR-type" evidence="3">
    <location>
        <begin position="9"/>
        <end position="69"/>
    </location>
</feature>
<dbReference type="Pfam" id="PF17940">
    <property type="entry name" value="TetR_C_31"/>
    <property type="match status" value="1"/>
</dbReference>
<dbReference type="SUPFAM" id="SSF46689">
    <property type="entry name" value="Homeodomain-like"/>
    <property type="match status" value="1"/>
</dbReference>
<dbReference type="STRING" id="882083.SacmaDRAFT_3102"/>
<gene>
    <name evidence="4" type="ORF">SacmaDRAFT_3102</name>
</gene>
<dbReference type="EMBL" id="CM001439">
    <property type="protein sequence ID" value="EHR51337.1"/>
    <property type="molecule type" value="Genomic_DNA"/>
</dbReference>
<protein>
    <recommendedName>
        <fullName evidence="3">HTH tetR-type domain-containing protein</fullName>
    </recommendedName>
</protein>
<dbReference type="PROSITE" id="PS50977">
    <property type="entry name" value="HTH_TETR_2"/>
    <property type="match status" value="1"/>
</dbReference>
<dbReference type="eggNOG" id="COG3226">
    <property type="taxonomic scope" value="Bacteria"/>
</dbReference>
<dbReference type="RefSeq" id="WP_009154722.1">
    <property type="nucleotide sequence ID" value="NZ_CM001439.1"/>
</dbReference>
<evidence type="ECO:0000256" key="1">
    <source>
        <dbReference type="ARBA" id="ARBA00023125"/>
    </source>
</evidence>
<dbReference type="InterPro" id="IPR036271">
    <property type="entry name" value="Tet_transcr_reg_TetR-rel_C_sf"/>
</dbReference>
<name>H5X7P5_9PSEU</name>
<reference evidence="4 5" key="1">
    <citation type="journal article" date="2012" name="Stand. Genomic Sci.">
        <title>Genome sequence of the ocean sediment bacterium Saccharomonospora marina type strain (XMU15(T)).</title>
        <authorList>
            <person name="Klenk H.P."/>
            <person name="Lu M."/>
            <person name="Lucas S."/>
            <person name="Lapidus A."/>
            <person name="Copeland A."/>
            <person name="Pitluck S."/>
            <person name="Goodwin L.A."/>
            <person name="Han C."/>
            <person name="Tapia R."/>
            <person name="Brambilla E.M."/>
            <person name="Potter G."/>
            <person name="Land M."/>
            <person name="Ivanova N."/>
            <person name="Rohde M."/>
            <person name="Goker M."/>
            <person name="Detter J.C."/>
            <person name="Li W.J."/>
            <person name="Kyrpides N.C."/>
            <person name="Woyke T."/>
        </authorList>
    </citation>
    <scope>NUCLEOTIDE SEQUENCE [LARGE SCALE GENOMIC DNA]</scope>
    <source>
        <strain evidence="4 5">XMU15</strain>
    </source>
</reference>
<dbReference type="OrthoDB" id="7506349at2"/>
<dbReference type="Gene3D" id="1.10.357.10">
    <property type="entry name" value="Tetracycline Repressor, domain 2"/>
    <property type="match status" value="1"/>
</dbReference>
<evidence type="ECO:0000313" key="5">
    <source>
        <dbReference type="Proteomes" id="UP000004926"/>
    </source>
</evidence>
<dbReference type="SUPFAM" id="SSF48498">
    <property type="entry name" value="Tetracyclin repressor-like, C-terminal domain"/>
    <property type="match status" value="1"/>
</dbReference>
<dbReference type="InterPro" id="IPR009057">
    <property type="entry name" value="Homeodomain-like_sf"/>
</dbReference>
<dbReference type="AlphaFoldDB" id="H5X7P5"/>
<dbReference type="InterPro" id="IPR041583">
    <property type="entry name" value="TetR_C_31"/>
</dbReference>
<accession>H5X7P5</accession>
<organism evidence="4 5">
    <name type="scientific">Saccharomonospora marina XMU15</name>
    <dbReference type="NCBI Taxonomy" id="882083"/>
    <lineage>
        <taxon>Bacteria</taxon>
        <taxon>Bacillati</taxon>
        <taxon>Actinomycetota</taxon>
        <taxon>Actinomycetes</taxon>
        <taxon>Pseudonocardiales</taxon>
        <taxon>Pseudonocardiaceae</taxon>
        <taxon>Saccharomonospora</taxon>
    </lineage>
</organism>
<proteinExistence type="predicted"/>
<dbReference type="Proteomes" id="UP000004926">
    <property type="component" value="Chromosome"/>
</dbReference>
<keyword evidence="1 2" id="KW-0238">DNA-binding</keyword>
<dbReference type="HOGENOM" id="CLU_069356_21_0_11"/>
<evidence type="ECO:0000259" key="3">
    <source>
        <dbReference type="PROSITE" id="PS50977"/>
    </source>
</evidence>
<evidence type="ECO:0000313" key="4">
    <source>
        <dbReference type="EMBL" id="EHR51337.1"/>
    </source>
</evidence>
<keyword evidence="5" id="KW-1185">Reference proteome</keyword>
<sequence>MRGQDGVGPSRKQRAADAAIEVIAAEGLRGLTHRAVDTRAGLPQGSTSSCYRTRVALLAAVLDRLVELDEAMLAGIPETGWSIDTPEQRREIVTMLTELLCYWLGPARSRTRARMELYLDATRRAELLPELEAANRRFIDRTAAGMRTAGVDHPERAARLLIAHLDGLLYDALARPYLGDNDRAALYHAIDTMVRGITSPSD</sequence>
<dbReference type="GO" id="GO:0003677">
    <property type="term" value="F:DNA binding"/>
    <property type="evidence" value="ECO:0007669"/>
    <property type="project" value="UniProtKB-UniRule"/>
</dbReference>